<dbReference type="SMART" id="SM00148">
    <property type="entry name" value="PLCXc"/>
    <property type="match status" value="1"/>
</dbReference>
<feature type="compositionally biased region" description="Polar residues" evidence="8">
    <location>
        <begin position="1170"/>
        <end position="1182"/>
    </location>
</feature>
<feature type="compositionally biased region" description="Polar residues" evidence="8">
    <location>
        <begin position="220"/>
        <end position="241"/>
    </location>
</feature>
<feature type="non-terminal residue" evidence="12">
    <location>
        <position position="1"/>
    </location>
</feature>
<evidence type="ECO:0000313" key="12">
    <source>
        <dbReference type="EMBL" id="KAG0013145.1"/>
    </source>
</evidence>
<dbReference type="Gene3D" id="3.20.20.190">
    <property type="entry name" value="Phosphatidylinositol (PI) phosphodiesterase"/>
    <property type="match status" value="1"/>
</dbReference>
<feature type="domain" description="EF-hand" evidence="11">
    <location>
        <begin position="466"/>
        <end position="501"/>
    </location>
</feature>
<dbReference type="PANTHER" id="PTHR10336">
    <property type="entry name" value="PHOSPHOINOSITIDE-SPECIFIC PHOSPHOLIPASE C FAMILY PROTEIN"/>
    <property type="match status" value="1"/>
</dbReference>
<feature type="compositionally biased region" description="Low complexity" evidence="8">
    <location>
        <begin position="1236"/>
        <end position="1245"/>
    </location>
</feature>
<feature type="region of interest" description="Disordered" evidence="8">
    <location>
        <begin position="1092"/>
        <end position="1266"/>
    </location>
</feature>
<evidence type="ECO:0000256" key="2">
    <source>
        <dbReference type="ARBA" id="ARBA00022801"/>
    </source>
</evidence>
<comment type="caution">
    <text evidence="12">The sequence shown here is derived from an EMBL/GenBank/DDBJ whole genome shotgun (WGS) entry which is preliminary data.</text>
</comment>
<protein>
    <recommendedName>
        <fullName evidence="7">Phosphoinositide phospholipase C</fullName>
        <ecNumber evidence="7">3.1.4.11</ecNumber>
    </recommendedName>
</protein>
<dbReference type="CDD" id="cd16207">
    <property type="entry name" value="EFh_ScPlc1p_like"/>
    <property type="match status" value="1"/>
</dbReference>
<proteinExistence type="predicted"/>
<feature type="compositionally biased region" description="Low complexity" evidence="8">
    <location>
        <begin position="1109"/>
        <end position="1151"/>
    </location>
</feature>
<dbReference type="SMART" id="SM00149">
    <property type="entry name" value="PLCYc"/>
    <property type="match status" value="1"/>
</dbReference>
<dbReference type="PROSITE" id="PS50004">
    <property type="entry name" value="C2"/>
    <property type="match status" value="1"/>
</dbReference>
<dbReference type="PROSITE" id="PS50008">
    <property type="entry name" value="PIPLC_Y_DOMAIN"/>
    <property type="match status" value="1"/>
</dbReference>
<dbReference type="InterPro" id="IPR035892">
    <property type="entry name" value="C2_domain_sf"/>
</dbReference>
<keyword evidence="13" id="KW-1185">Reference proteome</keyword>
<dbReference type="Gene3D" id="1.10.238.10">
    <property type="entry name" value="EF-hand"/>
    <property type="match status" value="2"/>
</dbReference>
<dbReference type="PANTHER" id="PTHR10336:SF36">
    <property type="entry name" value="1-PHOSPHATIDYLINOSITOL 4,5-BISPHOSPHATE PHOSPHODIESTERASE BETA-4"/>
    <property type="match status" value="1"/>
</dbReference>
<dbReference type="InterPro" id="IPR037755">
    <property type="entry name" value="Plc1_PH"/>
</dbReference>
<evidence type="ECO:0000256" key="1">
    <source>
        <dbReference type="ARBA" id="ARBA00001195"/>
    </source>
</evidence>
<evidence type="ECO:0000256" key="3">
    <source>
        <dbReference type="ARBA" id="ARBA00022963"/>
    </source>
</evidence>
<dbReference type="PRINTS" id="PR00390">
    <property type="entry name" value="PHPHLIPASEC"/>
</dbReference>
<dbReference type="InterPro" id="IPR002048">
    <property type="entry name" value="EF_hand_dom"/>
</dbReference>
<name>A0A9P6MUD3_9FUNG</name>
<accession>A0A9P6MUD3</accession>
<feature type="compositionally biased region" description="Basic and acidic residues" evidence="8">
    <location>
        <begin position="742"/>
        <end position="755"/>
    </location>
</feature>
<evidence type="ECO:0000259" key="10">
    <source>
        <dbReference type="PROSITE" id="PS50008"/>
    </source>
</evidence>
<dbReference type="Gene3D" id="2.60.40.150">
    <property type="entry name" value="C2 domain"/>
    <property type="match status" value="1"/>
</dbReference>
<sequence>MFDKIKKAISGWSQDSMPQSSSGPRPVDPSLSKTKRNHSFRNSLPARLKPPFYRQESSSSSEVLPLPPPKDNVYNTAALSQPRTTFIRRTSSFHSQKESSESGKVEVPDEDIIMFTSTPPVSIIPSSSARIPRGAANLPAGSPDQAVLSSSQESPVVQWPRGGTSAANRSQEHFLRTHHRTSTSSEASLKEMQANMATTPPATSVLRQDSQRPSLDRQISRSNVVGGSSATTEPQQTQNAGHTKASSSDCSAESTESHAVAASGAVAAAGSIATPPSDNTQQLIAQESDATKASSTETLPPLSPTVVRQLSAGILMLKISAKKQHSRNFKLDLEQGRILWDSRKFGRINVEQIKELRKGKAARMYREQLGVKPEHEERWLTIIYSAMGKYKTLHLVAPTKDKYEDWIMAVERMWSVKREEADGLPQLQRKTSQWLKEHWMDADKNVDSKLGYEEIVRLCYRLNINFSRKEIRARFDQADEKKQGSLDFSDFTRFVKLLKERKDIIGLFYKISKSDSMTLGEFTDFMVTTQKSKLDEDQIKEIYGKHVDKTIEKFSVDSLASFLLSVDNSIVSPKHMYVHQDMTQTLSSYYISSSHNTYLLGHQLTGISSIEGYIRALQSGCRCVELDCWDGPDGQPIVYHGHTLTSKILFRDVIEAISTYAFVNSPYPLILSLELHCDIAQQEIMANIMRTKLGSWLVVAPIDSNTTSLPSPDQLKYKILVKSKVLPPGNSSQELSTDTESESEKESESDSEGAKVQKPKTKTKKVRVARALSDITIYCQSRHFSGFSHEDCSPYKIVSLSERVSLRLAKQSLQEYINMNKTHLTRTYPAGFRINSTNYDPHNHWAAGAQIVALNYQSYDRGMQMNTAMYAMNGRCGYVLKPQSLRLAPGEFCNHDKAPSFSKTHPVEITLQIISAQQLPRPYEAVSGDIVDPVCEIELHVPGLPYIKQKTRHISDNGFNPMWNEEFKFRVDYEHHELVFFRFVVQDEDIKFSDLVASYCISLDCMEEGYRHIQLVDPSGDPYLYSTLFVRINIEPVPQLYTLDAALSSAPHRDGFSLTRPIEEYSHMAVDSYHSAQNAIMSAVEVLHSSQGMTKSSEVQQTPQGTIKSSVEVQQSSQSSIKNSVEVQPSSQTTTTSSTEVQQSSQTTTKSIVEGQHSSETTTTSAAEVRQSSQTTTKSSAETQHSSQTTTRSVVQVQHSSQTSTSSTTTKRVAEVRHSSNVITKGGLEADCNRSLPDLPGTPLALTPPPPSQTPDIVALPPSPPP</sequence>
<evidence type="ECO:0000313" key="13">
    <source>
        <dbReference type="Proteomes" id="UP000703661"/>
    </source>
</evidence>
<dbReference type="InterPro" id="IPR001192">
    <property type="entry name" value="PI-PLC_fam"/>
</dbReference>
<dbReference type="SMART" id="SM00239">
    <property type="entry name" value="C2"/>
    <property type="match status" value="1"/>
</dbReference>
<feature type="region of interest" description="Disordered" evidence="8">
    <location>
        <begin position="1"/>
        <end position="81"/>
    </location>
</feature>
<feature type="compositionally biased region" description="Low complexity" evidence="8">
    <location>
        <begin position="1158"/>
        <end position="1168"/>
    </location>
</feature>
<dbReference type="SUPFAM" id="SSF51695">
    <property type="entry name" value="PLC-like phosphodiesterases"/>
    <property type="match status" value="1"/>
</dbReference>
<dbReference type="CDD" id="cd08558">
    <property type="entry name" value="PI-PLCc_eukaryota"/>
    <property type="match status" value="1"/>
</dbReference>
<dbReference type="InterPro" id="IPR000008">
    <property type="entry name" value="C2_dom"/>
</dbReference>
<dbReference type="InterPro" id="IPR000909">
    <property type="entry name" value="PLipase_C_PInositol-sp_X_dom"/>
</dbReference>
<gene>
    <name evidence="12" type="primary">PLC1</name>
    <name evidence="12" type="ORF">BGZ80_011260</name>
</gene>
<keyword evidence="3 7" id="KW-0442">Lipid degradation</keyword>
<dbReference type="Pfam" id="PF13499">
    <property type="entry name" value="EF-hand_7"/>
    <property type="match status" value="1"/>
</dbReference>
<dbReference type="EC" id="3.1.4.11" evidence="7"/>
<dbReference type="InterPro" id="IPR011993">
    <property type="entry name" value="PH-like_dom_sf"/>
</dbReference>
<keyword evidence="5" id="KW-0807">Transducer</keyword>
<dbReference type="InterPro" id="IPR001711">
    <property type="entry name" value="PLipase_C_Pinositol-sp_Y"/>
</dbReference>
<dbReference type="AlphaFoldDB" id="A0A9P6MUD3"/>
<dbReference type="GO" id="GO:0004435">
    <property type="term" value="F:phosphatidylinositol-4,5-bisphosphate phospholipase C activity"/>
    <property type="evidence" value="ECO:0007669"/>
    <property type="project" value="UniProtKB-EC"/>
</dbReference>
<dbReference type="GO" id="GO:0005509">
    <property type="term" value="F:calcium ion binding"/>
    <property type="evidence" value="ECO:0007669"/>
    <property type="project" value="InterPro"/>
</dbReference>
<feature type="region of interest" description="Disordered" evidence="8">
    <location>
        <begin position="134"/>
        <end position="256"/>
    </location>
</feature>
<dbReference type="Proteomes" id="UP000703661">
    <property type="component" value="Unassembled WGS sequence"/>
</dbReference>
<dbReference type="CDD" id="cd00275">
    <property type="entry name" value="C2_PLC_like"/>
    <property type="match status" value="1"/>
</dbReference>
<feature type="compositionally biased region" description="Polar residues" evidence="8">
    <location>
        <begin position="195"/>
        <end position="213"/>
    </location>
</feature>
<evidence type="ECO:0000259" key="9">
    <source>
        <dbReference type="PROSITE" id="PS50004"/>
    </source>
</evidence>
<dbReference type="Gene3D" id="2.30.29.30">
    <property type="entry name" value="Pleckstrin-homology domain (PH domain)/Phosphotyrosine-binding domain (PTB)"/>
    <property type="match status" value="1"/>
</dbReference>
<keyword evidence="4 7" id="KW-0443">Lipid metabolism</keyword>
<feature type="compositionally biased region" description="Polar residues" evidence="8">
    <location>
        <begin position="1092"/>
        <end position="1108"/>
    </location>
</feature>
<dbReference type="GO" id="GO:0048015">
    <property type="term" value="P:phosphatidylinositol-mediated signaling"/>
    <property type="evidence" value="ECO:0007669"/>
    <property type="project" value="TreeGrafter"/>
</dbReference>
<evidence type="ECO:0000256" key="7">
    <source>
        <dbReference type="RuleBase" id="RU361133"/>
    </source>
</evidence>
<feature type="compositionally biased region" description="Low complexity" evidence="8">
    <location>
        <begin position="1183"/>
        <end position="1210"/>
    </location>
</feature>
<reference evidence="12" key="1">
    <citation type="journal article" date="2020" name="Fungal Divers.">
        <title>Resolving the Mortierellaceae phylogeny through synthesis of multi-gene phylogenetics and phylogenomics.</title>
        <authorList>
            <person name="Vandepol N."/>
            <person name="Liber J."/>
            <person name="Desiro A."/>
            <person name="Na H."/>
            <person name="Kennedy M."/>
            <person name="Barry K."/>
            <person name="Grigoriev I.V."/>
            <person name="Miller A.N."/>
            <person name="O'Donnell K."/>
            <person name="Stajich J.E."/>
            <person name="Bonito G."/>
        </authorList>
    </citation>
    <scope>NUCLEOTIDE SEQUENCE</scope>
    <source>
        <strain evidence="12">NRRL 2769</strain>
    </source>
</reference>
<evidence type="ECO:0000259" key="11">
    <source>
        <dbReference type="PROSITE" id="PS50222"/>
    </source>
</evidence>
<dbReference type="FunFam" id="3.20.20.190:FF:000039">
    <property type="entry name" value="Phosphoinositide phospholipase C"/>
    <property type="match status" value="1"/>
</dbReference>
<keyword evidence="2 7" id="KW-0378">Hydrolase</keyword>
<dbReference type="SUPFAM" id="SSF49562">
    <property type="entry name" value="C2 domain (Calcium/lipid-binding domain, CaLB)"/>
    <property type="match status" value="1"/>
</dbReference>
<dbReference type="Pfam" id="PF00387">
    <property type="entry name" value="PI-PLC-Y"/>
    <property type="match status" value="1"/>
</dbReference>
<organism evidence="12 13">
    <name type="scientific">Entomortierella chlamydospora</name>
    <dbReference type="NCBI Taxonomy" id="101097"/>
    <lineage>
        <taxon>Eukaryota</taxon>
        <taxon>Fungi</taxon>
        <taxon>Fungi incertae sedis</taxon>
        <taxon>Mucoromycota</taxon>
        <taxon>Mortierellomycotina</taxon>
        <taxon>Mortierellomycetes</taxon>
        <taxon>Mortierellales</taxon>
        <taxon>Mortierellaceae</taxon>
        <taxon>Entomortierella</taxon>
    </lineage>
</organism>
<dbReference type="SUPFAM" id="SSF50729">
    <property type="entry name" value="PH domain-like"/>
    <property type="match status" value="1"/>
</dbReference>
<dbReference type="EMBL" id="JAAAID010000886">
    <property type="protein sequence ID" value="KAG0013145.1"/>
    <property type="molecule type" value="Genomic_DNA"/>
</dbReference>
<feature type="compositionally biased region" description="Polar residues" evidence="8">
    <location>
        <begin position="11"/>
        <end position="23"/>
    </location>
</feature>
<dbReference type="InterPro" id="IPR017946">
    <property type="entry name" value="PLC-like_Pdiesterase_TIM-brl"/>
</dbReference>
<dbReference type="SUPFAM" id="SSF47473">
    <property type="entry name" value="EF-hand"/>
    <property type="match status" value="1"/>
</dbReference>
<dbReference type="PROSITE" id="PS50007">
    <property type="entry name" value="PIPLC_X_DOMAIN"/>
    <property type="match status" value="1"/>
</dbReference>
<dbReference type="GO" id="GO:0051209">
    <property type="term" value="P:release of sequestered calcium ion into cytosol"/>
    <property type="evidence" value="ECO:0007669"/>
    <property type="project" value="TreeGrafter"/>
</dbReference>
<feature type="domain" description="C2" evidence="9">
    <location>
        <begin position="895"/>
        <end position="1017"/>
    </location>
</feature>
<feature type="compositionally biased region" description="Low complexity" evidence="8">
    <location>
        <begin position="245"/>
        <end position="256"/>
    </location>
</feature>
<evidence type="ECO:0000256" key="6">
    <source>
        <dbReference type="ARBA" id="ARBA00059664"/>
    </source>
</evidence>
<comment type="catalytic activity">
    <reaction evidence="1 7">
        <text>a 1,2-diacyl-sn-glycero-3-phospho-(1D-myo-inositol-4,5-bisphosphate) + H2O = 1D-myo-inositol 1,4,5-trisphosphate + a 1,2-diacyl-sn-glycerol + H(+)</text>
        <dbReference type="Rhea" id="RHEA:33179"/>
        <dbReference type="ChEBI" id="CHEBI:15377"/>
        <dbReference type="ChEBI" id="CHEBI:15378"/>
        <dbReference type="ChEBI" id="CHEBI:17815"/>
        <dbReference type="ChEBI" id="CHEBI:58456"/>
        <dbReference type="ChEBI" id="CHEBI:203600"/>
        <dbReference type="EC" id="3.1.4.11"/>
    </reaction>
</comment>
<feature type="domain" description="PI-PLC Y-box" evidence="10">
    <location>
        <begin position="772"/>
        <end position="886"/>
    </location>
</feature>
<comment type="function">
    <text evidence="6">The production of the second messenger molecules diacylglycerol (DAG) and inositol 1,4,5-trisphosphate (IP3) is mediated by activated phosphatidylinositol-specific phospholipase C enzymes.</text>
</comment>
<dbReference type="GO" id="GO:0016042">
    <property type="term" value="P:lipid catabolic process"/>
    <property type="evidence" value="ECO:0007669"/>
    <property type="project" value="UniProtKB-KW"/>
</dbReference>
<dbReference type="Pfam" id="PF00388">
    <property type="entry name" value="PI-PLC-X"/>
    <property type="match status" value="1"/>
</dbReference>
<dbReference type="CDD" id="cd13360">
    <property type="entry name" value="PH_PLC_fungal"/>
    <property type="match status" value="1"/>
</dbReference>
<evidence type="ECO:0000256" key="5">
    <source>
        <dbReference type="ARBA" id="ARBA00023224"/>
    </source>
</evidence>
<evidence type="ECO:0000256" key="4">
    <source>
        <dbReference type="ARBA" id="ARBA00023098"/>
    </source>
</evidence>
<dbReference type="PROSITE" id="PS50222">
    <property type="entry name" value="EF_HAND_2"/>
    <property type="match status" value="1"/>
</dbReference>
<dbReference type="Pfam" id="PF00168">
    <property type="entry name" value="C2"/>
    <property type="match status" value="1"/>
</dbReference>
<dbReference type="InterPro" id="IPR011992">
    <property type="entry name" value="EF-hand-dom_pair"/>
</dbReference>
<feature type="region of interest" description="Disordered" evidence="8">
    <location>
        <begin position="728"/>
        <end position="763"/>
    </location>
</feature>
<evidence type="ECO:0000256" key="8">
    <source>
        <dbReference type="SAM" id="MobiDB-lite"/>
    </source>
</evidence>